<evidence type="ECO:0000256" key="9">
    <source>
        <dbReference type="ARBA" id="ARBA00022729"/>
    </source>
</evidence>
<dbReference type="NCBIfam" id="TIGR00845">
    <property type="entry name" value="caca"/>
    <property type="match status" value="1"/>
</dbReference>
<keyword evidence="12" id="KW-0112">Calmodulin-binding</keyword>
<dbReference type="GO" id="GO:0046872">
    <property type="term" value="F:metal ion binding"/>
    <property type="evidence" value="ECO:0007669"/>
    <property type="project" value="UniProtKB-KW"/>
</dbReference>
<evidence type="ECO:0000256" key="20">
    <source>
        <dbReference type="SAM" id="Coils"/>
    </source>
</evidence>
<evidence type="ECO:0000256" key="18">
    <source>
        <dbReference type="ARBA" id="ARBA00023201"/>
    </source>
</evidence>
<dbReference type="InterPro" id="IPR032452">
    <property type="entry name" value="Na_Ca_Ex_C-exten"/>
</dbReference>
<sequence>MSGNYSVRCEPGLVIPLWRPDTNLHLIDIIFRGLVYFILMLYLFIGVSIISDRFMAAIEVITSKEKELVVRRHGREPQIVVVRVWNETVANLTLMALGSSAPEILLSIIEIWAKNFQAGELGPGTIVGSAAYNLFVIISLCVFVIPNGETRKIKHLRVFFVTATWSIFAYVWLYVILAVSSPGVLEIWEGILTFSFFPATVLTAYVADRRLLIYKYLHKGYRMNKRGVIVQAEAADSEMGVELEIKPQQDGLHGMVDRLADVDSPEAREFEQTRRDYINTLKELRKKYPTLPLEQLEVMAHEEVLGKGPKSRAFYRVQATRKMVGAGNLSRKISERAQSDLSEVKAELQKAEAESIDIEHVNAMRVFFEPGHYTVMENVGTFEVGVSRAGGDLNRPCTVDYYTEDGSAEAGSDYVSAKGTLTFEPGETMKTIQLSVIDDELFEEDEHFYVRLSNVSQPAMLVSPSLATVMILDDDHSGIFGFPERDVELVESVGQHPLRVVRYSGARGRVIIPYRTEEGTAKPGKQYVHTEGTLTFEDNQTEKVINLEIIEEDSYEKDALFYVELGEPLLQGGTSSWKEQFTEALTVSGGDDGNTEGQPSSPSAMDYLMHSLTIFWKVLFAFVPPTDIAGGYLCFIVSILGIGVVTAIIGDIASYFGCTLGIKDSVTAIVFVALGTSIPDTFASKVAACQDKYADASVGNVTGSNAVNVFLGIGVAWSIAAIYRACHNEEFLVKPGNLAFSVTLFCSEACFVIVVLLVRRVKSIGGELGGPFIPKVITSVFLFSLWLLYLIMSTLEAYGVIQGF</sequence>
<gene>
    <name evidence="23" type="ORF">DBV15_10171</name>
</gene>
<evidence type="ECO:0000313" key="24">
    <source>
        <dbReference type="Proteomes" id="UP000310200"/>
    </source>
</evidence>
<evidence type="ECO:0000256" key="3">
    <source>
        <dbReference type="ARBA" id="ARBA00022448"/>
    </source>
</evidence>
<dbReference type="SMART" id="SM00237">
    <property type="entry name" value="Calx_beta"/>
    <property type="match status" value="2"/>
</dbReference>
<feature type="transmembrane region" description="Helical" evidence="21">
    <location>
        <begin position="92"/>
        <end position="113"/>
    </location>
</feature>
<dbReference type="InterPro" id="IPR038081">
    <property type="entry name" value="CalX-like_sf"/>
</dbReference>
<evidence type="ECO:0000256" key="14">
    <source>
        <dbReference type="ARBA" id="ARBA00023053"/>
    </source>
</evidence>
<reference evidence="23 24" key="1">
    <citation type="journal article" date="2019" name="Philos. Trans. R. Soc. Lond., B, Biol. Sci.">
        <title>Ant behaviour and brain gene expression of defending hosts depend on the ecological success of the intruding social parasite.</title>
        <authorList>
            <person name="Kaur R."/>
            <person name="Stoldt M."/>
            <person name="Jongepier E."/>
            <person name="Feldmeyer B."/>
            <person name="Menzel F."/>
            <person name="Bornberg-Bauer E."/>
            <person name="Foitzik S."/>
        </authorList>
    </citation>
    <scope>NUCLEOTIDE SEQUENCE [LARGE SCALE GENOMIC DNA]</scope>
    <source>
        <tissue evidence="23">Whole body</tissue>
    </source>
</reference>
<dbReference type="GO" id="GO:0042383">
    <property type="term" value="C:sarcolemma"/>
    <property type="evidence" value="ECO:0007669"/>
    <property type="project" value="TreeGrafter"/>
</dbReference>
<dbReference type="GO" id="GO:0098703">
    <property type="term" value="P:calcium ion import across plasma membrane"/>
    <property type="evidence" value="ECO:0007669"/>
    <property type="project" value="TreeGrafter"/>
</dbReference>
<evidence type="ECO:0000256" key="5">
    <source>
        <dbReference type="ARBA" id="ARBA00022475"/>
    </source>
</evidence>
<comment type="similarity">
    <text evidence="2">Belongs to the Ca(2+):cation antiporter (CaCA) (TC 2.A.19) family. SLC8 subfamily.</text>
</comment>
<dbReference type="FunFam" id="1.20.1420.30:FF:000001">
    <property type="entry name" value="sodium/calcium exchanger 1 isoform X1"/>
    <property type="match status" value="1"/>
</dbReference>
<feature type="transmembrane region" description="Helical" evidence="21">
    <location>
        <begin position="187"/>
        <end position="207"/>
    </location>
</feature>
<keyword evidence="14" id="KW-0915">Sodium</keyword>
<keyword evidence="7 21" id="KW-0812">Transmembrane</keyword>
<keyword evidence="24" id="KW-1185">Reference proteome</keyword>
<dbReference type="GO" id="GO:0030424">
    <property type="term" value="C:axon"/>
    <property type="evidence" value="ECO:0007669"/>
    <property type="project" value="TreeGrafter"/>
</dbReference>
<dbReference type="Pfam" id="PF16494">
    <property type="entry name" value="Na_Ca_ex_C"/>
    <property type="match status" value="1"/>
</dbReference>
<evidence type="ECO:0000256" key="1">
    <source>
        <dbReference type="ARBA" id="ARBA00004651"/>
    </source>
</evidence>
<dbReference type="STRING" id="300112.A0A4S2JQJ3"/>
<protein>
    <submittedName>
        <fullName evidence="23">Sodium/calcium exchanger 1</fullName>
    </submittedName>
</protein>
<dbReference type="InterPro" id="IPR044880">
    <property type="entry name" value="NCX_ion-bd_dom_sf"/>
</dbReference>
<evidence type="ECO:0000259" key="22">
    <source>
        <dbReference type="SMART" id="SM00237"/>
    </source>
</evidence>
<proteinExistence type="inferred from homology"/>
<dbReference type="AlphaFoldDB" id="A0A4S2JQJ3"/>
<feature type="transmembrane region" description="Helical" evidence="21">
    <location>
        <begin position="778"/>
        <end position="801"/>
    </location>
</feature>
<evidence type="ECO:0000256" key="12">
    <source>
        <dbReference type="ARBA" id="ARBA00022860"/>
    </source>
</evidence>
<dbReference type="EMBL" id="QBLH01003515">
    <property type="protein sequence ID" value="TGZ37766.1"/>
    <property type="molecule type" value="Genomic_DNA"/>
</dbReference>
<dbReference type="Gene3D" id="2.60.40.2030">
    <property type="match status" value="2"/>
</dbReference>
<dbReference type="InterPro" id="IPR004836">
    <property type="entry name" value="Na_Ca_Ex"/>
</dbReference>
<keyword evidence="8" id="KW-0479">Metal-binding</keyword>
<dbReference type="GO" id="GO:0005516">
    <property type="term" value="F:calmodulin binding"/>
    <property type="evidence" value="ECO:0007669"/>
    <property type="project" value="UniProtKB-KW"/>
</dbReference>
<keyword evidence="20" id="KW-0175">Coiled coil</keyword>
<keyword evidence="15" id="KW-0406">Ion transport</keyword>
<comment type="subcellular location">
    <subcellularLocation>
        <location evidence="1">Cell membrane</location>
        <topology evidence="1">Multi-pass membrane protein</topology>
    </subcellularLocation>
</comment>
<keyword evidence="5" id="KW-1003">Cell membrane</keyword>
<evidence type="ECO:0000256" key="8">
    <source>
        <dbReference type="ARBA" id="ARBA00022723"/>
    </source>
</evidence>
<dbReference type="Pfam" id="PF03160">
    <property type="entry name" value="Calx-beta"/>
    <property type="match status" value="1"/>
</dbReference>
<evidence type="ECO:0000256" key="11">
    <source>
        <dbReference type="ARBA" id="ARBA00022837"/>
    </source>
</evidence>
<organism evidence="23 24">
    <name type="scientific">Temnothorax longispinosus</name>
    <dbReference type="NCBI Taxonomy" id="300112"/>
    <lineage>
        <taxon>Eukaryota</taxon>
        <taxon>Metazoa</taxon>
        <taxon>Ecdysozoa</taxon>
        <taxon>Arthropoda</taxon>
        <taxon>Hexapoda</taxon>
        <taxon>Insecta</taxon>
        <taxon>Pterygota</taxon>
        <taxon>Neoptera</taxon>
        <taxon>Endopterygota</taxon>
        <taxon>Hymenoptera</taxon>
        <taxon>Apocrita</taxon>
        <taxon>Aculeata</taxon>
        <taxon>Formicoidea</taxon>
        <taxon>Formicidae</taxon>
        <taxon>Myrmicinae</taxon>
        <taxon>Temnothorax</taxon>
    </lineage>
</organism>
<feature type="transmembrane region" description="Helical" evidence="21">
    <location>
        <begin position="629"/>
        <end position="653"/>
    </location>
</feature>
<feature type="transmembrane region" description="Helical" evidence="21">
    <location>
        <begin position="665"/>
        <end position="686"/>
    </location>
</feature>
<dbReference type="GO" id="GO:0098794">
    <property type="term" value="C:postsynapse"/>
    <property type="evidence" value="ECO:0007669"/>
    <property type="project" value="TreeGrafter"/>
</dbReference>
<dbReference type="SUPFAM" id="SSF141072">
    <property type="entry name" value="CalX-like"/>
    <property type="match status" value="2"/>
</dbReference>
<evidence type="ECO:0000256" key="21">
    <source>
        <dbReference type="SAM" id="Phobius"/>
    </source>
</evidence>
<evidence type="ECO:0000256" key="16">
    <source>
        <dbReference type="ARBA" id="ARBA00023136"/>
    </source>
</evidence>
<feature type="transmembrane region" description="Helical" evidence="21">
    <location>
        <begin position="125"/>
        <end position="146"/>
    </location>
</feature>
<evidence type="ECO:0000256" key="4">
    <source>
        <dbReference type="ARBA" id="ARBA00022449"/>
    </source>
</evidence>
<keyword evidence="13 21" id="KW-1133">Transmembrane helix</keyword>
<name>A0A4S2JQJ3_9HYME</name>
<evidence type="ECO:0000313" key="23">
    <source>
        <dbReference type="EMBL" id="TGZ37766.1"/>
    </source>
</evidence>
<evidence type="ECO:0000256" key="19">
    <source>
        <dbReference type="ARBA" id="ARBA00033667"/>
    </source>
</evidence>
<keyword evidence="17" id="KW-0325">Glycoprotein</keyword>
<dbReference type="InterPro" id="IPR051171">
    <property type="entry name" value="CaCA"/>
</dbReference>
<dbReference type="Proteomes" id="UP000310200">
    <property type="component" value="Unassembled WGS sequence"/>
</dbReference>
<evidence type="ECO:0000256" key="13">
    <source>
        <dbReference type="ARBA" id="ARBA00022989"/>
    </source>
</evidence>
<dbReference type="GO" id="GO:0007154">
    <property type="term" value="P:cell communication"/>
    <property type="evidence" value="ECO:0007669"/>
    <property type="project" value="InterPro"/>
</dbReference>
<keyword evidence="18" id="KW-0739">Sodium transport</keyword>
<feature type="transmembrane region" description="Helical" evidence="21">
    <location>
        <begin position="706"/>
        <end position="726"/>
    </location>
</feature>
<dbReference type="InterPro" id="IPR004837">
    <property type="entry name" value="NaCa_Exmemb"/>
</dbReference>
<evidence type="ECO:0000256" key="6">
    <source>
        <dbReference type="ARBA" id="ARBA00022568"/>
    </source>
</evidence>
<dbReference type="InterPro" id="IPR003644">
    <property type="entry name" value="Calx_beta"/>
</dbReference>
<keyword evidence="3" id="KW-0813">Transport</keyword>
<evidence type="ECO:0000256" key="7">
    <source>
        <dbReference type="ARBA" id="ARBA00022692"/>
    </source>
</evidence>
<keyword evidence="10" id="KW-0677">Repeat</keyword>
<comment type="catalytic activity">
    <reaction evidence="19">
        <text>Ca(2+)(in) + 3 Na(+)(out) = Ca(2+)(out) + 3 Na(+)(in)</text>
        <dbReference type="Rhea" id="RHEA:69955"/>
        <dbReference type="ChEBI" id="CHEBI:29101"/>
        <dbReference type="ChEBI" id="CHEBI:29108"/>
    </reaction>
</comment>
<feature type="transmembrane region" description="Helical" evidence="21">
    <location>
        <begin position="158"/>
        <end position="181"/>
    </location>
</feature>
<keyword evidence="16 21" id="KW-0472">Membrane</keyword>
<comment type="caution">
    <text evidence="23">The sequence shown here is derived from an EMBL/GenBank/DDBJ whole genome shotgun (WGS) entry which is preliminary data.</text>
</comment>
<keyword evidence="11" id="KW-0106">Calcium</keyword>
<feature type="domain" description="Calx-beta" evidence="22">
    <location>
        <begin position="467"/>
        <end position="566"/>
    </location>
</feature>
<dbReference type="Pfam" id="PF01699">
    <property type="entry name" value="Na_Ca_ex"/>
    <property type="match status" value="2"/>
</dbReference>
<feature type="coiled-coil region" evidence="20">
    <location>
        <begin position="334"/>
        <end position="361"/>
    </location>
</feature>
<feature type="domain" description="Calx-beta" evidence="22">
    <location>
        <begin position="351"/>
        <end position="453"/>
    </location>
</feature>
<keyword evidence="4" id="KW-0050">Antiport</keyword>
<evidence type="ECO:0000256" key="2">
    <source>
        <dbReference type="ARBA" id="ARBA00007489"/>
    </source>
</evidence>
<evidence type="ECO:0000256" key="15">
    <source>
        <dbReference type="ARBA" id="ARBA00023065"/>
    </source>
</evidence>
<accession>A0A4S2JQJ3</accession>
<keyword evidence="6" id="KW-0109">Calcium transport</keyword>
<keyword evidence="9" id="KW-0732">Signal</keyword>
<evidence type="ECO:0000256" key="10">
    <source>
        <dbReference type="ARBA" id="ARBA00022737"/>
    </source>
</evidence>
<dbReference type="Gene3D" id="1.20.1420.30">
    <property type="entry name" value="NCX, central ion-binding region"/>
    <property type="match status" value="2"/>
</dbReference>
<dbReference type="PANTHER" id="PTHR11878:SF65">
    <property type="entry name" value="NA_CA-EXCHANGE PROTEIN, ISOFORM G"/>
    <property type="match status" value="1"/>
</dbReference>
<dbReference type="PRINTS" id="PR01259">
    <property type="entry name" value="NACAEXCHNGR"/>
</dbReference>
<feature type="transmembrane region" description="Helical" evidence="21">
    <location>
        <begin position="738"/>
        <end position="758"/>
    </location>
</feature>
<dbReference type="GO" id="GO:0005432">
    <property type="term" value="F:calcium:sodium antiporter activity"/>
    <property type="evidence" value="ECO:0007669"/>
    <property type="project" value="InterPro"/>
</dbReference>
<evidence type="ECO:0000256" key="17">
    <source>
        <dbReference type="ARBA" id="ARBA00023180"/>
    </source>
</evidence>
<feature type="transmembrane region" description="Helical" evidence="21">
    <location>
        <begin position="29"/>
        <end position="50"/>
    </location>
</feature>
<dbReference type="PANTHER" id="PTHR11878">
    <property type="entry name" value="SODIUM/CALCIUM EXCHANGER"/>
    <property type="match status" value="1"/>
</dbReference>